<gene>
    <name evidence="1" type="ORF">SAMN02745704_00871</name>
</gene>
<keyword evidence="2" id="KW-1185">Reference proteome</keyword>
<dbReference type="RefSeq" id="WP_078716452.1">
    <property type="nucleotide sequence ID" value="NZ_FUYC01000003.1"/>
</dbReference>
<accession>A0A1T4WHI7</accession>
<reference evidence="1 2" key="1">
    <citation type="submission" date="2017-02" db="EMBL/GenBank/DDBJ databases">
        <authorList>
            <person name="Peterson S.W."/>
        </authorList>
    </citation>
    <scope>NUCLEOTIDE SEQUENCE [LARGE SCALE GENOMIC DNA]</scope>
    <source>
        <strain evidence="1 2">DSM 16080</strain>
    </source>
</reference>
<organism evidence="1 2">
    <name type="scientific">Paucidesulfovibrio gracilis DSM 16080</name>
    <dbReference type="NCBI Taxonomy" id="1121449"/>
    <lineage>
        <taxon>Bacteria</taxon>
        <taxon>Pseudomonadati</taxon>
        <taxon>Thermodesulfobacteriota</taxon>
        <taxon>Desulfovibrionia</taxon>
        <taxon>Desulfovibrionales</taxon>
        <taxon>Desulfovibrionaceae</taxon>
        <taxon>Paucidesulfovibrio</taxon>
    </lineage>
</organism>
<dbReference type="EMBL" id="FUYC01000003">
    <property type="protein sequence ID" value="SKA76760.1"/>
    <property type="molecule type" value="Genomic_DNA"/>
</dbReference>
<dbReference type="InterPro" id="IPR029044">
    <property type="entry name" value="Nucleotide-diphossugar_trans"/>
</dbReference>
<evidence type="ECO:0008006" key="3">
    <source>
        <dbReference type="Google" id="ProtNLM"/>
    </source>
</evidence>
<protein>
    <recommendedName>
        <fullName evidence="3">Glycosyl transferase family 2</fullName>
    </recommendedName>
</protein>
<evidence type="ECO:0000313" key="2">
    <source>
        <dbReference type="Proteomes" id="UP000190027"/>
    </source>
</evidence>
<dbReference type="OrthoDB" id="6383742at2"/>
<name>A0A1T4WHI7_9BACT</name>
<dbReference type="AlphaFoldDB" id="A0A1T4WHI7"/>
<dbReference type="Proteomes" id="UP000190027">
    <property type="component" value="Unassembled WGS sequence"/>
</dbReference>
<dbReference type="STRING" id="1121449.SAMN02745704_00871"/>
<proteinExistence type="predicted"/>
<evidence type="ECO:0000313" key="1">
    <source>
        <dbReference type="EMBL" id="SKA76760.1"/>
    </source>
</evidence>
<sequence length="294" mass="33380">MSISGAVFSFILCDIQPEQLLRRFVLSLQHQDIPAHRVELWFLEAHAQQTTARLLRNIERQGNGWHIRLAHAKGTDYTARSRAVQKAMQESRGLLTACVRPGVRLDREFMSQHLTALKQRPEADILFSDGLLLETNHDLPHPRTGPTTQQLRRFNAIGPLPVMTRKARRLCRWFASSPFPAWELGIQAAQRGLRFHRIRYPLYSMNVAGRLSRCSPDNMARLILRQSGFFLPDQVCWALNVLRCHSWATAYTGTVLPDSKDVRALLEQSVRDQRAPSPDVAKISLHDLAPALGA</sequence>
<dbReference type="SUPFAM" id="SSF53448">
    <property type="entry name" value="Nucleotide-diphospho-sugar transferases"/>
    <property type="match status" value="1"/>
</dbReference>